<dbReference type="Gene3D" id="1.10.10.10">
    <property type="entry name" value="Winged helix-like DNA-binding domain superfamily/Winged helix DNA-binding domain"/>
    <property type="match status" value="1"/>
</dbReference>
<dbReference type="AlphaFoldDB" id="A0A316I1B0"/>
<dbReference type="Pfam" id="PF03466">
    <property type="entry name" value="LysR_substrate"/>
    <property type="match status" value="1"/>
</dbReference>
<dbReference type="SUPFAM" id="SSF53850">
    <property type="entry name" value="Periplasmic binding protein-like II"/>
    <property type="match status" value="1"/>
</dbReference>
<comment type="similarity">
    <text evidence="1">Belongs to the LysR transcriptional regulatory family.</text>
</comment>
<dbReference type="PANTHER" id="PTHR30537:SF31">
    <property type="entry name" value="TRANSCRIPTIONAL REGULATOR, LYSR FAMILY"/>
    <property type="match status" value="1"/>
</dbReference>
<dbReference type="GO" id="GO:0006351">
    <property type="term" value="P:DNA-templated transcription"/>
    <property type="evidence" value="ECO:0007669"/>
    <property type="project" value="TreeGrafter"/>
</dbReference>
<reference evidence="6 7" key="1">
    <citation type="submission" date="2018-05" db="EMBL/GenBank/DDBJ databases">
        <title>Genomic Encyclopedia of Type Strains, Phase IV (KMG-IV): sequencing the most valuable type-strain genomes for metagenomic binning, comparative biology and taxonomic classification.</title>
        <authorList>
            <person name="Goeker M."/>
        </authorList>
    </citation>
    <scope>NUCLEOTIDE SEQUENCE [LARGE SCALE GENOMIC DNA]</scope>
    <source>
        <strain evidence="6 7">DSM 14263</strain>
    </source>
</reference>
<keyword evidence="4" id="KW-0804">Transcription</keyword>
<keyword evidence="7" id="KW-1185">Reference proteome</keyword>
<dbReference type="Proteomes" id="UP000245812">
    <property type="component" value="Unassembled WGS sequence"/>
</dbReference>
<dbReference type="InterPro" id="IPR058163">
    <property type="entry name" value="LysR-type_TF_proteobact-type"/>
</dbReference>
<dbReference type="GO" id="GO:0043565">
    <property type="term" value="F:sequence-specific DNA binding"/>
    <property type="evidence" value="ECO:0007669"/>
    <property type="project" value="TreeGrafter"/>
</dbReference>
<evidence type="ECO:0000313" key="6">
    <source>
        <dbReference type="EMBL" id="PWK86769.1"/>
    </source>
</evidence>
<dbReference type="FunFam" id="1.10.10.10:FF:000001">
    <property type="entry name" value="LysR family transcriptional regulator"/>
    <property type="match status" value="1"/>
</dbReference>
<dbReference type="GO" id="GO:0003700">
    <property type="term" value="F:DNA-binding transcription factor activity"/>
    <property type="evidence" value="ECO:0007669"/>
    <property type="project" value="InterPro"/>
</dbReference>
<dbReference type="PANTHER" id="PTHR30537">
    <property type="entry name" value="HTH-TYPE TRANSCRIPTIONAL REGULATOR"/>
    <property type="match status" value="1"/>
</dbReference>
<keyword evidence="3" id="KW-0238">DNA-binding</keyword>
<dbReference type="InterPro" id="IPR036388">
    <property type="entry name" value="WH-like_DNA-bd_sf"/>
</dbReference>
<dbReference type="SUPFAM" id="SSF46785">
    <property type="entry name" value="Winged helix' DNA-binding domain"/>
    <property type="match status" value="1"/>
</dbReference>
<evidence type="ECO:0000256" key="1">
    <source>
        <dbReference type="ARBA" id="ARBA00009437"/>
    </source>
</evidence>
<feature type="domain" description="HTH lysR-type" evidence="5">
    <location>
        <begin position="1"/>
        <end position="59"/>
    </location>
</feature>
<dbReference type="Pfam" id="PF00126">
    <property type="entry name" value="HTH_1"/>
    <property type="match status" value="1"/>
</dbReference>
<dbReference type="Gene3D" id="3.40.190.290">
    <property type="match status" value="1"/>
</dbReference>
<evidence type="ECO:0000256" key="2">
    <source>
        <dbReference type="ARBA" id="ARBA00023015"/>
    </source>
</evidence>
<evidence type="ECO:0000313" key="7">
    <source>
        <dbReference type="Proteomes" id="UP000245812"/>
    </source>
</evidence>
<dbReference type="InterPro" id="IPR000847">
    <property type="entry name" value="LysR_HTH_N"/>
</dbReference>
<proteinExistence type="inferred from homology"/>
<dbReference type="PROSITE" id="PS50931">
    <property type="entry name" value="HTH_LYSR"/>
    <property type="match status" value="1"/>
</dbReference>
<evidence type="ECO:0000256" key="3">
    <source>
        <dbReference type="ARBA" id="ARBA00023125"/>
    </source>
</evidence>
<evidence type="ECO:0000259" key="5">
    <source>
        <dbReference type="PROSITE" id="PS50931"/>
    </source>
</evidence>
<accession>A0A316I1B0</accession>
<dbReference type="EMBL" id="QGHC01000007">
    <property type="protein sequence ID" value="PWK86769.1"/>
    <property type="molecule type" value="Genomic_DNA"/>
</dbReference>
<name>A0A316I1B0_9GAMM</name>
<keyword evidence="2" id="KW-0805">Transcription regulation</keyword>
<comment type="caution">
    <text evidence="6">The sequence shown here is derived from an EMBL/GenBank/DDBJ whole genome shotgun (WGS) entry which is preliminary data.</text>
</comment>
<protein>
    <submittedName>
        <fullName evidence="6">LysR family transcriptional regulator</fullName>
    </submittedName>
</protein>
<dbReference type="InterPro" id="IPR005119">
    <property type="entry name" value="LysR_subst-bd"/>
</dbReference>
<dbReference type="RefSeq" id="WP_170120205.1">
    <property type="nucleotide sequence ID" value="NZ_MSZV01000018.1"/>
</dbReference>
<organism evidence="6 7">
    <name type="scientific">Fulvimonas soli</name>
    <dbReference type="NCBI Taxonomy" id="155197"/>
    <lineage>
        <taxon>Bacteria</taxon>
        <taxon>Pseudomonadati</taxon>
        <taxon>Pseudomonadota</taxon>
        <taxon>Gammaproteobacteria</taxon>
        <taxon>Lysobacterales</taxon>
        <taxon>Rhodanobacteraceae</taxon>
        <taxon>Fulvimonas</taxon>
    </lineage>
</organism>
<dbReference type="InterPro" id="IPR036390">
    <property type="entry name" value="WH_DNA-bd_sf"/>
</dbReference>
<sequence>MQDLNDIYYFVQVVELGTFTAASKALGVAKSQLSFRIARLEENLGVRLIQRTTRRSHVTDIGQLYYQQCLQILAAAQQAQNVIEEAQAAPRGRIRVGCPVLFGQLLLAPALVQYLRRYPDVHVDVDTCDHDADVVASGFDIAFRVRQSVKDSSLVVRSFGMDPQMLVASPALLKQLGRPQRPKDLKRLPSVGAVSTEGRHFWTLIGPDGRSIQVEHHPRLATDDLHLLFQAVTGGIAMAQLPAWLCHDAIGRGRLVPLLGAYTLPPGNVHAVYPSRHGHTPAVRSFIEFMAAELPRALQVLQRAPEGRYEELEAAVAGCA</sequence>
<gene>
    <name evidence="6" type="ORF">C7456_107160</name>
</gene>
<evidence type="ECO:0000256" key="4">
    <source>
        <dbReference type="ARBA" id="ARBA00023163"/>
    </source>
</evidence>